<keyword evidence="4" id="KW-0813">Transport</keyword>
<accession>A0A2U1NQU8</accession>
<sequence>MAGRVVAGIGVGYSSMIAPVYTAKLSPAMTRGLLKSLLEVFITLGILLRYVMNYTLSGLPEHIYGRLMLGFAAIPAGRIAVGVMFMPESPRWLVMKGIIDEAQKVLGNTTGNENEAHLRLKEITKAALDQTTFGPNGDTRKGQGVWKELFKPLPMIRRVLITACEHNRRRRLENNGNGKVDKIYRHPESKKQLRSLNEVRKFIKENSYQRRASDNGEGSSQDPNVNLPSSSGELFQHPNVNISLAGEVFISALLMSFAQNFGHLMAGRVVAGIVHNIGDIVRVVMNYTFSGLPEHIYGRLMLGFAAIPAVGIAVGVMFMPESPRWLVMKGIVDEAQKFLRNTTGNENEAHLRLKEITKAALDQTTFGPNGDTRKGQGVWKELFKPSPMIRRVLIVAIGI</sequence>
<reference evidence="15 16" key="1">
    <citation type="journal article" date="2018" name="Mol. Plant">
        <title>The genome of Artemisia annua provides insight into the evolution of Asteraceae family and artemisinin biosynthesis.</title>
        <authorList>
            <person name="Shen Q."/>
            <person name="Zhang L."/>
            <person name="Liao Z."/>
            <person name="Wang S."/>
            <person name="Yan T."/>
            <person name="Shi P."/>
            <person name="Liu M."/>
            <person name="Fu X."/>
            <person name="Pan Q."/>
            <person name="Wang Y."/>
            <person name="Lv Z."/>
            <person name="Lu X."/>
            <person name="Zhang F."/>
            <person name="Jiang W."/>
            <person name="Ma Y."/>
            <person name="Chen M."/>
            <person name="Hao X."/>
            <person name="Li L."/>
            <person name="Tang Y."/>
            <person name="Lv G."/>
            <person name="Zhou Y."/>
            <person name="Sun X."/>
            <person name="Brodelius P.E."/>
            <person name="Rose J.K.C."/>
            <person name="Tang K."/>
        </authorList>
    </citation>
    <scope>NUCLEOTIDE SEQUENCE [LARGE SCALE GENOMIC DNA]</scope>
    <source>
        <strain evidence="16">cv. Huhao1</strain>
        <tissue evidence="15">Leaf</tissue>
    </source>
</reference>
<keyword evidence="6 14" id="KW-1133">Transmembrane helix</keyword>
<dbReference type="Pfam" id="PF00083">
    <property type="entry name" value="Sugar_tr"/>
    <property type="match status" value="2"/>
</dbReference>
<dbReference type="Gene3D" id="1.20.1250.20">
    <property type="entry name" value="MFS general substrate transporter like domains"/>
    <property type="match status" value="2"/>
</dbReference>
<comment type="similarity">
    <text evidence="12">Belongs to the major facilitator superfamily. Phosphate:H(+) symporter (TC 2.A.1.9) family.</text>
</comment>
<dbReference type="GO" id="GO:0015144">
    <property type="term" value="F:carbohydrate transmembrane transporter activity"/>
    <property type="evidence" value="ECO:0007669"/>
    <property type="project" value="InterPro"/>
</dbReference>
<evidence type="ECO:0000256" key="9">
    <source>
        <dbReference type="ARBA" id="ARBA00023136"/>
    </source>
</evidence>
<evidence type="ECO:0000256" key="6">
    <source>
        <dbReference type="ARBA" id="ARBA00022989"/>
    </source>
</evidence>
<dbReference type="STRING" id="35608.A0A2U1NQU8"/>
<evidence type="ECO:0000256" key="10">
    <source>
        <dbReference type="ARBA" id="ARBA00023163"/>
    </source>
</evidence>
<keyword evidence="11" id="KW-0539">Nucleus</keyword>
<gene>
    <name evidence="15" type="ORF">CTI12_AA238890</name>
</gene>
<proteinExistence type="inferred from homology"/>
<keyword evidence="9 14" id="KW-0472">Membrane</keyword>
<dbReference type="GO" id="GO:0016020">
    <property type="term" value="C:membrane"/>
    <property type="evidence" value="ECO:0007669"/>
    <property type="project" value="UniProtKB-SubCell"/>
</dbReference>
<keyword evidence="10" id="KW-0804">Transcription</keyword>
<dbReference type="Proteomes" id="UP000245207">
    <property type="component" value="Unassembled WGS sequence"/>
</dbReference>
<feature type="transmembrane region" description="Helical" evidence="14">
    <location>
        <begin position="33"/>
        <end position="51"/>
    </location>
</feature>
<evidence type="ECO:0000256" key="1">
    <source>
        <dbReference type="ARBA" id="ARBA00004123"/>
    </source>
</evidence>
<dbReference type="GO" id="GO:0005634">
    <property type="term" value="C:nucleus"/>
    <property type="evidence" value="ECO:0007669"/>
    <property type="project" value="UniProtKB-SubCell"/>
</dbReference>
<keyword evidence="7" id="KW-0805">Transcription regulation</keyword>
<feature type="compositionally biased region" description="Polar residues" evidence="13">
    <location>
        <begin position="216"/>
        <end position="230"/>
    </location>
</feature>
<evidence type="ECO:0000256" key="8">
    <source>
        <dbReference type="ARBA" id="ARBA00023125"/>
    </source>
</evidence>
<dbReference type="SUPFAM" id="SSF103473">
    <property type="entry name" value="MFS general substrate transporter"/>
    <property type="match status" value="2"/>
</dbReference>
<evidence type="ECO:0000313" key="15">
    <source>
        <dbReference type="EMBL" id="PWA75882.1"/>
    </source>
</evidence>
<comment type="similarity">
    <text evidence="3">Belongs to the major facilitator superfamily. Sugar transporter (TC 2.A.1.1) family.</text>
</comment>
<evidence type="ECO:0000313" key="16">
    <source>
        <dbReference type="Proteomes" id="UP000245207"/>
    </source>
</evidence>
<name>A0A2U1NQU8_ARTAN</name>
<dbReference type="GO" id="GO:0003677">
    <property type="term" value="F:DNA binding"/>
    <property type="evidence" value="ECO:0007669"/>
    <property type="project" value="UniProtKB-KW"/>
</dbReference>
<feature type="transmembrane region" description="Helical" evidence="14">
    <location>
        <begin position="296"/>
        <end position="319"/>
    </location>
</feature>
<keyword evidence="5 14" id="KW-0812">Transmembrane</keyword>
<evidence type="ECO:0000256" key="3">
    <source>
        <dbReference type="ARBA" id="ARBA00010992"/>
    </source>
</evidence>
<dbReference type="PANTHER" id="PTHR23500:SF432">
    <property type="entry name" value="POLYOL TRANSPORTER 5-LIKE"/>
    <property type="match status" value="1"/>
</dbReference>
<evidence type="ECO:0000256" key="13">
    <source>
        <dbReference type="SAM" id="MobiDB-lite"/>
    </source>
</evidence>
<dbReference type="SUPFAM" id="SSF54171">
    <property type="entry name" value="DNA-binding domain"/>
    <property type="match status" value="1"/>
</dbReference>
<keyword evidence="8" id="KW-0238">DNA-binding</keyword>
<comment type="caution">
    <text evidence="15">The sequence shown here is derived from an EMBL/GenBank/DDBJ whole genome shotgun (WGS) entry which is preliminary data.</text>
</comment>
<feature type="region of interest" description="Disordered" evidence="13">
    <location>
        <begin position="207"/>
        <end position="230"/>
    </location>
</feature>
<dbReference type="AlphaFoldDB" id="A0A2U1NQU8"/>
<evidence type="ECO:0000256" key="11">
    <source>
        <dbReference type="ARBA" id="ARBA00023242"/>
    </source>
</evidence>
<evidence type="ECO:0000256" key="7">
    <source>
        <dbReference type="ARBA" id="ARBA00023015"/>
    </source>
</evidence>
<dbReference type="InterPro" id="IPR036259">
    <property type="entry name" value="MFS_trans_sf"/>
</dbReference>
<protein>
    <submittedName>
        <fullName evidence="15">Major facilitator, sugar transporter-like, Major facilitator superfamily domain protein</fullName>
    </submittedName>
</protein>
<dbReference type="InterPro" id="IPR045262">
    <property type="entry name" value="STP/PLT_plant"/>
</dbReference>
<feature type="transmembrane region" description="Helical" evidence="14">
    <location>
        <begin position="63"/>
        <end position="86"/>
    </location>
</feature>
<dbReference type="PANTHER" id="PTHR23500">
    <property type="entry name" value="SOLUTE CARRIER FAMILY 2, FACILITATED GLUCOSE TRANSPORTER"/>
    <property type="match status" value="1"/>
</dbReference>
<keyword evidence="15" id="KW-0762">Sugar transport</keyword>
<dbReference type="EMBL" id="PKPP01002342">
    <property type="protein sequence ID" value="PWA75882.1"/>
    <property type="molecule type" value="Genomic_DNA"/>
</dbReference>
<evidence type="ECO:0000256" key="4">
    <source>
        <dbReference type="ARBA" id="ARBA00022448"/>
    </source>
</evidence>
<keyword evidence="16" id="KW-1185">Reference proteome</keyword>
<comment type="subcellular location">
    <subcellularLocation>
        <location evidence="2">Membrane</location>
    </subcellularLocation>
    <subcellularLocation>
        <location evidence="1">Nucleus</location>
    </subcellularLocation>
</comment>
<evidence type="ECO:0000256" key="2">
    <source>
        <dbReference type="ARBA" id="ARBA00004370"/>
    </source>
</evidence>
<dbReference type="OrthoDB" id="6339427at2759"/>
<evidence type="ECO:0000256" key="14">
    <source>
        <dbReference type="SAM" id="Phobius"/>
    </source>
</evidence>
<organism evidence="15 16">
    <name type="scientific">Artemisia annua</name>
    <name type="common">Sweet wormwood</name>
    <dbReference type="NCBI Taxonomy" id="35608"/>
    <lineage>
        <taxon>Eukaryota</taxon>
        <taxon>Viridiplantae</taxon>
        <taxon>Streptophyta</taxon>
        <taxon>Embryophyta</taxon>
        <taxon>Tracheophyta</taxon>
        <taxon>Spermatophyta</taxon>
        <taxon>Magnoliopsida</taxon>
        <taxon>eudicotyledons</taxon>
        <taxon>Gunneridae</taxon>
        <taxon>Pentapetalae</taxon>
        <taxon>asterids</taxon>
        <taxon>campanulids</taxon>
        <taxon>Asterales</taxon>
        <taxon>Asteraceae</taxon>
        <taxon>Asteroideae</taxon>
        <taxon>Anthemideae</taxon>
        <taxon>Artemisiinae</taxon>
        <taxon>Artemisia</taxon>
    </lineage>
</organism>
<evidence type="ECO:0000256" key="12">
    <source>
        <dbReference type="ARBA" id="ARBA00044504"/>
    </source>
</evidence>
<evidence type="ECO:0000256" key="5">
    <source>
        <dbReference type="ARBA" id="ARBA00022692"/>
    </source>
</evidence>
<dbReference type="InterPro" id="IPR005828">
    <property type="entry name" value="MFS_sugar_transport-like"/>
</dbReference>
<dbReference type="InterPro" id="IPR016177">
    <property type="entry name" value="DNA-bd_dom_sf"/>
</dbReference>